<dbReference type="AlphaFoldDB" id="A0A4P8YHC9"/>
<proteinExistence type="predicted"/>
<gene>
    <name evidence="2" type="ORF">FEM41_10460</name>
</gene>
<dbReference type="Proteomes" id="UP000302163">
    <property type="component" value="Chromosome"/>
</dbReference>
<protein>
    <submittedName>
        <fullName evidence="2">Uncharacterized protein</fullName>
    </submittedName>
</protein>
<dbReference type="RefSeq" id="WP_044258838.1">
    <property type="nucleotide sequence ID" value="NZ_CP040428.1"/>
</dbReference>
<evidence type="ECO:0000313" key="2">
    <source>
        <dbReference type="EMBL" id="QCT20041.1"/>
    </source>
</evidence>
<dbReference type="EMBL" id="CP040428">
    <property type="protein sequence ID" value="QCT20041.1"/>
    <property type="molecule type" value="Genomic_DNA"/>
</dbReference>
<sequence>MAQDAWIVQLQMLLAHIPVKDIMINAVGSFVGGVALIWLAMSKHGVRFLRAKLARPNVRIERRRTPENIFTGIELGAPSRWVEQQLGVPNRIGDKWWGYRFSDSLVSLTFDSNDSIETIAVALIDHDTTFEFPSWHLCCPPLGKLTLKDLMEEEHLTLEYRESLRHQELVVSGREGPPGAWSYVAFGALSPHAPGQLLPSDFEWDSDRETLLSSSQDVKINWAAVSSTSYINVFPWDLGLTLRP</sequence>
<name>A0A4P8YHC9_9ENTR</name>
<evidence type="ECO:0000313" key="3">
    <source>
        <dbReference type="Proteomes" id="UP000302163"/>
    </source>
</evidence>
<evidence type="ECO:0000256" key="1">
    <source>
        <dbReference type="SAM" id="Phobius"/>
    </source>
</evidence>
<feature type="transmembrane region" description="Helical" evidence="1">
    <location>
        <begin position="22"/>
        <end position="41"/>
    </location>
</feature>
<keyword evidence="3" id="KW-1185">Reference proteome</keyword>
<dbReference type="OrthoDB" id="9150651at2"/>
<keyword evidence="1" id="KW-0812">Transmembrane</keyword>
<keyword evidence="1" id="KW-1133">Transmembrane helix</keyword>
<accession>A0A4P8YHC9</accession>
<organism evidence="2 3">
    <name type="scientific">Jejubacter calystegiae</name>
    <dbReference type="NCBI Taxonomy" id="2579935"/>
    <lineage>
        <taxon>Bacteria</taxon>
        <taxon>Pseudomonadati</taxon>
        <taxon>Pseudomonadota</taxon>
        <taxon>Gammaproteobacteria</taxon>
        <taxon>Enterobacterales</taxon>
        <taxon>Enterobacteriaceae</taxon>
        <taxon>Jejubacter</taxon>
    </lineage>
</organism>
<reference evidence="2 3" key="1">
    <citation type="submission" date="2019-05" db="EMBL/GenBank/DDBJ databases">
        <title>Complete genome sequence of Izhakiella calystegiae KSNA2, an endophyte isolated from beach morning glory (Calystegia soldanella).</title>
        <authorList>
            <person name="Jiang L."/>
            <person name="Jeong J.C."/>
            <person name="Kim C.Y."/>
            <person name="Kim D.H."/>
            <person name="Kim S.W."/>
            <person name="Lee j."/>
        </authorList>
    </citation>
    <scope>NUCLEOTIDE SEQUENCE [LARGE SCALE GENOMIC DNA]</scope>
    <source>
        <strain evidence="2 3">KSNA2</strain>
    </source>
</reference>
<keyword evidence="1" id="KW-0472">Membrane</keyword>
<dbReference type="KEGG" id="izh:FEM41_10460"/>